<dbReference type="RefSeq" id="WP_344861415.1">
    <property type="nucleotide sequence ID" value="NZ_BAAAZN010000007.1"/>
</dbReference>
<feature type="compositionally biased region" description="Basic and acidic residues" evidence="1">
    <location>
        <begin position="108"/>
        <end position="126"/>
    </location>
</feature>
<accession>A0ABP6WH80</accession>
<evidence type="ECO:0000313" key="2">
    <source>
        <dbReference type="EMBL" id="GAA3550393.1"/>
    </source>
</evidence>
<feature type="region of interest" description="Disordered" evidence="1">
    <location>
        <begin position="92"/>
        <end position="181"/>
    </location>
</feature>
<dbReference type="EMBL" id="BAAAZN010000007">
    <property type="protein sequence ID" value="GAA3550393.1"/>
    <property type="molecule type" value="Genomic_DNA"/>
</dbReference>
<comment type="caution">
    <text evidence="2">The sequence shown here is derived from an EMBL/GenBank/DDBJ whole genome shotgun (WGS) entry which is preliminary data.</text>
</comment>
<evidence type="ECO:0000313" key="3">
    <source>
        <dbReference type="Proteomes" id="UP001500689"/>
    </source>
</evidence>
<protein>
    <submittedName>
        <fullName evidence="2">Uncharacterized protein</fullName>
    </submittedName>
</protein>
<evidence type="ECO:0000256" key="1">
    <source>
        <dbReference type="SAM" id="MobiDB-lite"/>
    </source>
</evidence>
<name>A0ABP6WH80_9PSEU</name>
<sequence>MDLTTWLLQRISVRPLLVSTVGGTAARLAVERRFRRRGWRPALNPAEANLLIVAGPRDPAMDPFVEAVWRVVPGPRSRADIADPAEADARLTEAEQQLRSGTLPPETGQERHEAAHDHQPPADDHGRHGHAVHHGGDAEPGREHGGHHENAMDHSSHQAHDMGEGGHDMGGMSMPGGIAMADRADDRDGLKLDRLAVPLGPVLPAWPAGLLVRTTLQGDVIQDAEVETVRGHAHVVTPFWDTVSLDSTRVAARRLDSCVRLLSVAGWDDAAVAAGRLRDDLLAGRDVDGQLTRWARRVRRSRTLRWSLAGLGRLDRGPFAGDTADRLCRWLDEATGTAPAAVEDPDEILALLPDLLAGAELAAARLIIASLDPDLERMRAAHG</sequence>
<proteinExistence type="predicted"/>
<dbReference type="Proteomes" id="UP001500689">
    <property type="component" value="Unassembled WGS sequence"/>
</dbReference>
<organism evidence="2 3">
    <name type="scientific">Amycolatopsis ultiminotia</name>
    <dbReference type="NCBI Taxonomy" id="543629"/>
    <lineage>
        <taxon>Bacteria</taxon>
        <taxon>Bacillati</taxon>
        <taxon>Actinomycetota</taxon>
        <taxon>Actinomycetes</taxon>
        <taxon>Pseudonocardiales</taxon>
        <taxon>Pseudonocardiaceae</taxon>
        <taxon>Amycolatopsis</taxon>
    </lineage>
</organism>
<keyword evidence="3" id="KW-1185">Reference proteome</keyword>
<feature type="compositionally biased region" description="Basic and acidic residues" evidence="1">
    <location>
        <begin position="134"/>
        <end position="167"/>
    </location>
</feature>
<gene>
    <name evidence="2" type="ORF">GCM10022222_37400</name>
</gene>
<reference evidence="3" key="1">
    <citation type="journal article" date="2019" name="Int. J. Syst. Evol. Microbiol.">
        <title>The Global Catalogue of Microorganisms (GCM) 10K type strain sequencing project: providing services to taxonomists for standard genome sequencing and annotation.</title>
        <authorList>
            <consortium name="The Broad Institute Genomics Platform"/>
            <consortium name="The Broad Institute Genome Sequencing Center for Infectious Disease"/>
            <person name="Wu L."/>
            <person name="Ma J."/>
        </authorList>
    </citation>
    <scope>NUCLEOTIDE SEQUENCE [LARGE SCALE GENOMIC DNA]</scope>
    <source>
        <strain evidence="3">JCM 16898</strain>
    </source>
</reference>